<feature type="signal peptide" evidence="1">
    <location>
        <begin position="1"/>
        <end position="19"/>
    </location>
</feature>
<protein>
    <submittedName>
        <fullName evidence="2">Uncharacterized protein</fullName>
    </submittedName>
</protein>
<keyword evidence="1" id="KW-0732">Signal</keyword>
<sequence length="140" mass="14708">MPGPAVAPAVALFAFPALAESWAVTCPASTPGPWPGSQICSEGKMLAITPASPTTGMVLKIRAPRTHCSQVTYLIHLFPGSSEPTATLEMLKPGEARTMRLGNRWRDGENFLTVTGVGHVGGCNPGTLHSFGAKTEILPR</sequence>
<accession>A0ABX0G380</accession>
<proteinExistence type="predicted"/>
<evidence type="ECO:0000256" key="1">
    <source>
        <dbReference type="SAM" id="SignalP"/>
    </source>
</evidence>
<dbReference type="RefSeq" id="WP_166401377.1">
    <property type="nucleotide sequence ID" value="NZ_JAANHS010000001.1"/>
</dbReference>
<feature type="chain" id="PRO_5047425379" evidence="1">
    <location>
        <begin position="20"/>
        <end position="140"/>
    </location>
</feature>
<comment type="caution">
    <text evidence="2">The sequence shown here is derived from an EMBL/GenBank/DDBJ whole genome shotgun (WGS) entry which is preliminary data.</text>
</comment>
<evidence type="ECO:0000313" key="2">
    <source>
        <dbReference type="EMBL" id="NHB75329.1"/>
    </source>
</evidence>
<evidence type="ECO:0000313" key="3">
    <source>
        <dbReference type="Proteomes" id="UP001515660"/>
    </source>
</evidence>
<keyword evidence="3" id="KW-1185">Reference proteome</keyword>
<organism evidence="2 3">
    <name type="scientific">Rhodobacter calidifons</name>
    <dbReference type="NCBI Taxonomy" id="2715277"/>
    <lineage>
        <taxon>Bacteria</taxon>
        <taxon>Pseudomonadati</taxon>
        <taxon>Pseudomonadota</taxon>
        <taxon>Alphaproteobacteria</taxon>
        <taxon>Rhodobacterales</taxon>
        <taxon>Rhodobacter group</taxon>
        <taxon>Rhodobacter</taxon>
    </lineage>
</organism>
<reference evidence="2 3" key="1">
    <citation type="journal article" date="2022" name="Microorganisms">
        <title>Genome Sequence and Characterization of a Xanthorhodopsin-Containing, Aerobic Anoxygenic Phototrophic Rhodobacter Species, Isolated from Mesophilic Conditions at Yellowstone National Park.</title>
        <authorList>
            <person name="Kyndt J.A."/>
            <person name="Robertson S."/>
            <person name="Shoffstall I.B."/>
            <person name="Ramaley R.F."/>
            <person name="Meyer T.E."/>
        </authorList>
    </citation>
    <scope>NUCLEOTIDE SEQUENCE [LARGE SCALE GENOMIC DNA]</scope>
    <source>
        <strain evidence="2 3">M37P</strain>
    </source>
</reference>
<dbReference type="Proteomes" id="UP001515660">
    <property type="component" value="Unassembled WGS sequence"/>
</dbReference>
<dbReference type="EMBL" id="JAANHS010000001">
    <property type="protein sequence ID" value="NHB75329.1"/>
    <property type="molecule type" value="Genomic_DNA"/>
</dbReference>
<gene>
    <name evidence="2" type="ORF">G8O29_01060</name>
</gene>
<name>A0ABX0G380_9RHOB</name>